<dbReference type="InterPro" id="IPR021520">
    <property type="entry name" value="Stealth_CR2"/>
</dbReference>
<accession>A0ABR4CHJ2</accession>
<feature type="transmembrane region" description="Helical" evidence="4">
    <location>
        <begin position="925"/>
        <end position="953"/>
    </location>
</feature>
<organism evidence="8 9">
    <name type="scientific">Oculimacula yallundae</name>
    <dbReference type="NCBI Taxonomy" id="86028"/>
    <lineage>
        <taxon>Eukaryota</taxon>
        <taxon>Fungi</taxon>
        <taxon>Dikarya</taxon>
        <taxon>Ascomycota</taxon>
        <taxon>Pezizomycotina</taxon>
        <taxon>Leotiomycetes</taxon>
        <taxon>Helotiales</taxon>
        <taxon>Ploettnerulaceae</taxon>
        <taxon>Oculimacula</taxon>
    </lineage>
</organism>
<keyword evidence="4" id="KW-1133">Transmembrane helix</keyword>
<evidence type="ECO:0000313" key="9">
    <source>
        <dbReference type="Proteomes" id="UP001595075"/>
    </source>
</evidence>
<dbReference type="PANTHER" id="PTHR24045">
    <property type="match status" value="1"/>
</dbReference>
<dbReference type="InterPro" id="IPR031358">
    <property type="entry name" value="Stealth_CR1"/>
</dbReference>
<feature type="transmembrane region" description="Helical" evidence="4">
    <location>
        <begin position="601"/>
        <end position="620"/>
    </location>
</feature>
<proteinExistence type="inferred from homology"/>
<dbReference type="InterPro" id="IPR036259">
    <property type="entry name" value="MFS_trans_sf"/>
</dbReference>
<feature type="transmembrane region" description="Helical" evidence="4">
    <location>
        <begin position="566"/>
        <end position="589"/>
    </location>
</feature>
<sequence>MFAPNYSYEAVTLTHRMLRARQRLFEERKGYAIEICLAQLLAKTTDPVTRKTNCSANYEMKTPMDFGTSKVKALQRRFWGPASVIFVFVLGYLRLYVWKNRTNILVPGIVASFDNIVLEPEWEWARNTSIVYTWVNGSEPEFRKRRISDGGQMTGGDSLDTDDDELLYSLRSIWKHMPWHAGKIYIVTQNQIPMWLKTSNPRHVIQIVDHINIIPGKYLPTYNSNVIDSYLHLIPGLTDMFLYFNDDVFVSSPLHPSDLFTAECGLKLFVERLTIPMSETQQRLFIDGVKDKAYWRAFFGTVQLMEDTFGTRDMKPLRLLQHTPHAFHRGAIERVHHLWVDEFKSAHRNKFREDDDIIFIYAYYGYLAHRGWDCCNLTREAFETEGGGNRISFLDDTTLNARAIEKLRGRRRAKFLNTNDMMGYGADAHDAREQLRDFLREEFGTEKSPFELIDVHSLLATSRSADPVSACYLVRSTRTLLTEAEESYQHQSTLLELFFYHSAMGHFKSPRALDDQPASWRTLPQKQQLVILTLCRLFDYMQVVSFQTVCYYQLKSFDSTISEQTLSWQAGVASGIFSGAQILTSMIWGRIADASWCGRKKVLLIGLMGTGFSCLGLAFSRSFNSVVGFRFMAGAFHVTIGTVRTIMSENIQEKKSVDLRVTKIQCDHCAYGTYRHQARAFLLLPAAVMVASILGSGIIDAASTYGSASWVAWMKTFPYAPPALMGAISMVFIGLVTSLTIEETLESRQYRPDLGLRLAAAWRQDERSQAANIFPVYDALASGLSTQDVEASLDEKRKSLDTEEPRSIRSIWTFKILVILFAQAIFDFHMGGFDSLLPLFLSTPRSSAAQRFPFVFSGGLGMEPRKVATALTMVGCIGLALQFVFYPTINNRLGNVKTFRIFCIAFPVAYCLAPYLAIVPASQPFAVWTLIALVLTIHTAGRIFVLPVTIALLNNCAADASVLGTIHGLGQTTTAIFRTAGPVSAGSLFGASLELGSIRVVWWVMAIIAMFGWVASLFAWESKSSTRVVAVEAVKMS</sequence>
<keyword evidence="4" id="KW-0472">Membrane</keyword>
<reference evidence="8 9" key="1">
    <citation type="journal article" date="2024" name="Commun. Biol.">
        <title>Comparative genomic analysis of thermophilic fungi reveals convergent evolutionary adaptations and gene losses.</title>
        <authorList>
            <person name="Steindorff A.S."/>
            <person name="Aguilar-Pontes M.V."/>
            <person name="Robinson A.J."/>
            <person name="Andreopoulos B."/>
            <person name="LaButti K."/>
            <person name="Kuo A."/>
            <person name="Mondo S."/>
            <person name="Riley R."/>
            <person name="Otillar R."/>
            <person name="Haridas S."/>
            <person name="Lipzen A."/>
            <person name="Grimwood J."/>
            <person name="Schmutz J."/>
            <person name="Clum A."/>
            <person name="Reid I.D."/>
            <person name="Moisan M.C."/>
            <person name="Butler G."/>
            <person name="Nguyen T.T.M."/>
            <person name="Dewar K."/>
            <person name="Conant G."/>
            <person name="Drula E."/>
            <person name="Henrissat B."/>
            <person name="Hansel C."/>
            <person name="Singer S."/>
            <person name="Hutchinson M.I."/>
            <person name="de Vries R.P."/>
            <person name="Natvig D.O."/>
            <person name="Powell A.J."/>
            <person name="Tsang A."/>
            <person name="Grigoriev I.V."/>
        </authorList>
    </citation>
    <scope>NUCLEOTIDE SEQUENCE [LARGE SCALE GENOMIC DNA]</scope>
    <source>
        <strain evidence="8 9">CBS 494.80</strain>
    </source>
</reference>
<dbReference type="PANTHER" id="PTHR24045:SF0">
    <property type="entry name" value="N-ACETYLGLUCOSAMINE-1-PHOSPHOTRANSFERASE SUBUNITS ALPHA_BETA"/>
    <property type="match status" value="1"/>
</dbReference>
<dbReference type="Pfam" id="PF07690">
    <property type="entry name" value="MFS_1"/>
    <property type="match status" value="1"/>
</dbReference>
<protein>
    <submittedName>
        <fullName evidence="8">Uncharacterized protein</fullName>
    </submittedName>
</protein>
<evidence type="ECO:0000313" key="8">
    <source>
        <dbReference type="EMBL" id="KAL2068663.1"/>
    </source>
</evidence>
<feature type="transmembrane region" description="Helical" evidence="4">
    <location>
        <begin position="867"/>
        <end position="886"/>
    </location>
</feature>
<evidence type="ECO:0000256" key="1">
    <source>
        <dbReference type="ARBA" id="ARBA00004141"/>
    </source>
</evidence>
<dbReference type="Proteomes" id="UP001595075">
    <property type="component" value="Unassembled WGS sequence"/>
</dbReference>
<feature type="domain" description="Stealth protein CR2 conserved region 2" evidence="5">
    <location>
        <begin position="162"/>
        <end position="263"/>
    </location>
</feature>
<keyword evidence="3" id="KW-0808">Transferase</keyword>
<dbReference type="Gene3D" id="1.20.1250.20">
    <property type="entry name" value="MFS general substrate transporter like domains"/>
    <property type="match status" value="1"/>
</dbReference>
<comment type="subcellular location">
    <subcellularLocation>
        <location evidence="1">Membrane</location>
        <topology evidence="1">Multi-pass membrane protein</topology>
    </subcellularLocation>
</comment>
<evidence type="ECO:0000256" key="4">
    <source>
        <dbReference type="SAM" id="Phobius"/>
    </source>
</evidence>
<feature type="transmembrane region" description="Helical" evidence="4">
    <location>
        <begin position="1000"/>
        <end position="1020"/>
    </location>
</feature>
<comment type="similarity">
    <text evidence="2">Belongs to the stealth family.</text>
</comment>
<dbReference type="EMBL" id="JAZHXI010000008">
    <property type="protein sequence ID" value="KAL2068663.1"/>
    <property type="molecule type" value="Genomic_DNA"/>
</dbReference>
<feature type="transmembrane region" description="Helical" evidence="4">
    <location>
        <begin position="960"/>
        <end position="980"/>
    </location>
</feature>
<dbReference type="InterPro" id="IPR047141">
    <property type="entry name" value="Stealth"/>
</dbReference>
<dbReference type="Pfam" id="PF11380">
    <property type="entry name" value="Stealth_CR2"/>
    <property type="match status" value="1"/>
</dbReference>
<feature type="transmembrane region" description="Helical" evidence="4">
    <location>
        <begin position="78"/>
        <end position="97"/>
    </location>
</feature>
<dbReference type="InterPro" id="IPR031357">
    <property type="entry name" value="Stealth_CR3"/>
</dbReference>
<feature type="transmembrane region" description="Helical" evidence="4">
    <location>
        <begin position="898"/>
        <end position="919"/>
    </location>
</feature>
<feature type="transmembrane region" description="Helical" evidence="4">
    <location>
        <begin position="680"/>
        <end position="699"/>
    </location>
</feature>
<dbReference type="Pfam" id="PF17101">
    <property type="entry name" value="Stealth_CR1"/>
    <property type="match status" value="1"/>
</dbReference>
<dbReference type="Pfam" id="PF17102">
    <property type="entry name" value="Stealth_CR3"/>
    <property type="match status" value="1"/>
</dbReference>
<feature type="transmembrane region" description="Helical" evidence="4">
    <location>
        <begin position="807"/>
        <end position="826"/>
    </location>
</feature>
<dbReference type="SUPFAM" id="SSF103473">
    <property type="entry name" value="MFS general substrate transporter"/>
    <property type="match status" value="1"/>
</dbReference>
<feature type="domain" description="Stealth protein CR3 conserved region 3" evidence="7">
    <location>
        <begin position="321"/>
        <end position="368"/>
    </location>
</feature>
<evidence type="ECO:0000256" key="2">
    <source>
        <dbReference type="ARBA" id="ARBA00007583"/>
    </source>
</evidence>
<feature type="domain" description="Stealth protein CR1 conserved region 1" evidence="6">
    <location>
        <begin position="130"/>
        <end position="147"/>
    </location>
</feature>
<dbReference type="InterPro" id="IPR011701">
    <property type="entry name" value="MFS"/>
</dbReference>
<evidence type="ECO:0000259" key="5">
    <source>
        <dbReference type="Pfam" id="PF11380"/>
    </source>
</evidence>
<feature type="transmembrane region" description="Helical" evidence="4">
    <location>
        <begin position="719"/>
        <end position="741"/>
    </location>
</feature>
<evidence type="ECO:0000259" key="6">
    <source>
        <dbReference type="Pfam" id="PF17101"/>
    </source>
</evidence>
<evidence type="ECO:0000256" key="3">
    <source>
        <dbReference type="ARBA" id="ARBA00022679"/>
    </source>
</evidence>
<keyword evidence="9" id="KW-1185">Reference proteome</keyword>
<keyword evidence="4" id="KW-0812">Transmembrane</keyword>
<feature type="transmembrane region" description="Helical" evidence="4">
    <location>
        <begin position="626"/>
        <end position="646"/>
    </location>
</feature>
<comment type="caution">
    <text evidence="8">The sequence shown here is derived from an EMBL/GenBank/DDBJ whole genome shotgun (WGS) entry which is preliminary data.</text>
</comment>
<gene>
    <name evidence="8" type="ORF">VTL71DRAFT_15000</name>
</gene>
<evidence type="ECO:0000259" key="7">
    <source>
        <dbReference type="Pfam" id="PF17102"/>
    </source>
</evidence>
<name>A0ABR4CHJ2_9HELO</name>